<sequence>MVQEKSYKFALRIVNLYKFLVGKKEFVLSKQVLRSGTSIGANIKEAIGGQSEKDFLSKFAIAYKEARETKYWIKPLIDRSFLEFKQTEFLLNDCDELCRIIAKIQITCKEKYNS</sequence>
<accession>A0A2M7DLT3</accession>
<dbReference type="PANTHER" id="PTHR38471:SF2">
    <property type="entry name" value="FOUR HELIX BUNDLE PROTEIN"/>
    <property type="match status" value="1"/>
</dbReference>
<dbReference type="Gene3D" id="1.20.1440.60">
    <property type="entry name" value="23S rRNA-intervening sequence"/>
    <property type="match status" value="1"/>
</dbReference>
<dbReference type="NCBIfam" id="TIGR02436">
    <property type="entry name" value="four helix bundle protein"/>
    <property type="match status" value="1"/>
</dbReference>
<evidence type="ECO:0000313" key="1">
    <source>
        <dbReference type="EMBL" id="PIV50739.1"/>
    </source>
</evidence>
<dbReference type="AlphaFoldDB" id="A0A2M7DLT3"/>
<dbReference type="InterPro" id="IPR036583">
    <property type="entry name" value="23S_rRNA_IVS_sf"/>
</dbReference>
<dbReference type="Pfam" id="PF05635">
    <property type="entry name" value="23S_rRNA_IVP"/>
    <property type="match status" value="1"/>
</dbReference>
<name>A0A2M7DLT3_9BACT</name>
<dbReference type="Proteomes" id="UP000228896">
    <property type="component" value="Unassembled WGS sequence"/>
</dbReference>
<protein>
    <submittedName>
        <fullName evidence="1">Four helix bundle protein</fullName>
    </submittedName>
</protein>
<evidence type="ECO:0000313" key="2">
    <source>
        <dbReference type="Proteomes" id="UP000228896"/>
    </source>
</evidence>
<dbReference type="SUPFAM" id="SSF158446">
    <property type="entry name" value="IVS-encoded protein-like"/>
    <property type="match status" value="1"/>
</dbReference>
<comment type="caution">
    <text evidence="1">The sequence shown here is derived from an EMBL/GenBank/DDBJ whole genome shotgun (WGS) entry which is preliminary data.</text>
</comment>
<dbReference type="PIRSF" id="PIRSF035652">
    <property type="entry name" value="CHP02436"/>
    <property type="match status" value="1"/>
</dbReference>
<gene>
    <name evidence="1" type="ORF">COS18_04200</name>
</gene>
<dbReference type="EMBL" id="PETS01000106">
    <property type="protein sequence ID" value="PIV50739.1"/>
    <property type="molecule type" value="Genomic_DNA"/>
</dbReference>
<reference evidence="2" key="1">
    <citation type="submission" date="2017-09" db="EMBL/GenBank/DDBJ databases">
        <title>Depth-based differentiation of microbial function through sediment-hosted aquifers and enrichment of novel symbionts in the deep terrestrial subsurface.</title>
        <authorList>
            <person name="Probst A.J."/>
            <person name="Ladd B."/>
            <person name="Jarett J.K."/>
            <person name="Geller-Mcgrath D.E."/>
            <person name="Sieber C.M.K."/>
            <person name="Emerson J.B."/>
            <person name="Anantharaman K."/>
            <person name="Thomas B.C."/>
            <person name="Malmstrom R."/>
            <person name="Stieglmeier M."/>
            <person name="Klingl A."/>
            <person name="Woyke T."/>
            <person name="Ryan C.M."/>
            <person name="Banfield J.F."/>
        </authorList>
    </citation>
    <scope>NUCLEOTIDE SEQUENCE [LARGE SCALE GENOMIC DNA]</scope>
</reference>
<dbReference type="InterPro" id="IPR012657">
    <property type="entry name" value="23S_rRNA-intervening_sequence"/>
</dbReference>
<organism evidence="1 2">
    <name type="scientific">Candidatus Falkowbacteria bacterium CG02_land_8_20_14_3_00_36_14</name>
    <dbReference type="NCBI Taxonomy" id="1974560"/>
    <lineage>
        <taxon>Bacteria</taxon>
        <taxon>Candidatus Falkowiibacteriota</taxon>
    </lineage>
</organism>
<proteinExistence type="predicted"/>
<dbReference type="PANTHER" id="PTHR38471">
    <property type="entry name" value="FOUR HELIX BUNDLE PROTEIN"/>
    <property type="match status" value="1"/>
</dbReference>